<dbReference type="EMBL" id="CP134850">
    <property type="protein sequence ID" value="WNL20953.1"/>
    <property type="molecule type" value="Genomic_DNA"/>
</dbReference>
<sequence>MHEFSLEDILSNDPLGILVEAKPKAKLVNSDDRLIASFEEINSFIEANGHEPQKSTNMSERTLYSRLQGIKDNPEKIEYLKPYDRFNLLKVVEINSIDDILNDDAFGLLRDDKDDIFTLKHVPKSKETNMPEYVASRKPCKDFEKYEHLFKDCQEDLRIGKRKVVKFQNEQQIKKGYYFILKGVLLYVADVGEQIKTNGKINARLKLIFENGTESDMLLRSLSAELYKHGKRVSEYDETNLEGLYEVNEKDEKSGYIYILESLSSDEKISTIKNLYKIGYSTIPVKDRIKNAVNEPTYLMAPVRIVSVYETYNMNTQKFEQLIHKFFGKVCLNLDIFGNDNKRYNPREWFIAPIEVIDNVIELIINGKIVNYRYDEVTEELVYIF</sequence>
<dbReference type="EMBL" id="CP134851">
    <property type="protein sequence ID" value="WNL22880.1"/>
    <property type="molecule type" value="Genomic_DNA"/>
</dbReference>
<evidence type="ECO:0000313" key="3">
    <source>
        <dbReference type="EMBL" id="WNL15302.1"/>
    </source>
</evidence>
<dbReference type="SMART" id="SM00974">
    <property type="entry name" value="T5orf172"/>
    <property type="match status" value="1"/>
</dbReference>
<accession>A0AA96I2F9</accession>
<evidence type="ECO:0000313" key="2">
    <source>
        <dbReference type="EMBL" id="WNL11858.1"/>
    </source>
</evidence>
<evidence type="ECO:0000259" key="1">
    <source>
        <dbReference type="SMART" id="SM00974"/>
    </source>
</evidence>
<evidence type="ECO:0000313" key="5">
    <source>
        <dbReference type="EMBL" id="WNL20953.1"/>
    </source>
</evidence>
<proteinExistence type="predicted"/>
<evidence type="ECO:0000313" key="7">
    <source>
        <dbReference type="EMBL" id="WNL26229.1"/>
    </source>
</evidence>
<evidence type="ECO:0000313" key="4">
    <source>
        <dbReference type="EMBL" id="WNL18818.1"/>
    </source>
</evidence>
<dbReference type="EMBL" id="CP134852">
    <property type="protein sequence ID" value="WNL26229.1"/>
    <property type="molecule type" value="Genomic_DNA"/>
</dbReference>
<gene>
    <name evidence="3" type="ORF">RJG51_03735</name>
    <name evidence="2" type="ORF">RJG52_07980</name>
    <name evidence="4" type="ORF">RJG53_09535</name>
    <name evidence="6" type="ORF">RJG55_07975</name>
    <name evidence="5" type="ORF">RJG56_09385</name>
    <name evidence="7" type="ORF">RJG57_03390</name>
</gene>
<feature type="domain" description="Bacteriophage T5 Orf172 DNA-binding" evidence="1">
    <location>
        <begin position="270"/>
        <end position="364"/>
    </location>
</feature>
<dbReference type="EMBL" id="CP134844">
    <property type="protein sequence ID" value="WNL11858.1"/>
    <property type="molecule type" value="Genomic_DNA"/>
</dbReference>
<evidence type="ECO:0000313" key="6">
    <source>
        <dbReference type="EMBL" id="WNL22880.1"/>
    </source>
</evidence>
<protein>
    <submittedName>
        <fullName evidence="3">GIY-YIG nuclease family protein</fullName>
    </submittedName>
</protein>
<dbReference type="EMBL" id="CP134845">
    <property type="protein sequence ID" value="WNL15302.1"/>
    <property type="molecule type" value="Genomic_DNA"/>
</dbReference>
<dbReference type="InterPro" id="IPR018306">
    <property type="entry name" value="Phage_T5_Orf172_DNA-bd"/>
</dbReference>
<dbReference type="Pfam" id="PF13455">
    <property type="entry name" value="MUG113"/>
    <property type="match status" value="1"/>
</dbReference>
<dbReference type="AlphaFoldDB" id="A0AA96I2F9"/>
<reference evidence="4" key="1">
    <citation type="submission" date="2023-09" db="EMBL/GenBank/DDBJ databases">
        <title>Arcobacter tbilisiensis sp. nov. isolated from chicken meat in Tbilisi, Georgia.</title>
        <authorList>
            <person name="Matthias R."/>
            <person name="Zautner A.E."/>
        </authorList>
    </citation>
    <scope>NUCLEOTIDE SEQUENCE</scope>
    <source>
        <strain evidence="7">LEO 70</strain>
        <strain evidence="6">LEO 74</strain>
        <strain evidence="5">LEO 79</strain>
        <strain evidence="4">LEO 99</strain>
    </source>
</reference>
<organism evidence="3">
    <name type="scientific">Arcobacter sp. AZ-2023</name>
    <dbReference type="NCBI Taxonomy" id="3074453"/>
    <lineage>
        <taxon>Bacteria</taxon>
        <taxon>Pseudomonadati</taxon>
        <taxon>Campylobacterota</taxon>
        <taxon>Epsilonproteobacteria</taxon>
        <taxon>Campylobacterales</taxon>
        <taxon>Arcobacteraceae</taxon>
        <taxon>Arcobacter</taxon>
    </lineage>
</organism>
<name>A0AA96I2F9_9BACT</name>
<dbReference type="EMBL" id="CP134849">
    <property type="protein sequence ID" value="WNL18818.1"/>
    <property type="molecule type" value="Genomic_DNA"/>
</dbReference>
<reference evidence="3" key="2">
    <citation type="submission" date="2023-09" db="EMBL/GenBank/DDBJ databases">
        <title>Characterization of Arcobacter Isolates from Retail Chicken Sold in Supermarkets in Tbilisi, Georgia.</title>
        <authorList>
            <person name="Matthias R."/>
            <person name="Zautner A.E."/>
        </authorList>
    </citation>
    <scope>NUCLEOTIDE SEQUENCE</scope>
    <source>
        <strain evidence="3">LEO 108</strain>
        <strain evidence="2">LEO 109</strain>
    </source>
</reference>